<evidence type="ECO:0000313" key="5">
    <source>
        <dbReference type="Proteomes" id="UP000001640"/>
    </source>
</evidence>
<evidence type="ECO:0000313" key="4">
    <source>
        <dbReference type="EMBL" id="CCC71969.1"/>
    </source>
</evidence>
<dbReference type="RefSeq" id="XP_003678311.1">
    <property type="nucleotide sequence ID" value="XM_003678263.1"/>
</dbReference>
<dbReference type="Gene3D" id="1.20.1270.60">
    <property type="entry name" value="Arfaptin homology (AH) domain/BAR domain"/>
    <property type="match status" value="1"/>
</dbReference>
<evidence type="ECO:0000256" key="2">
    <source>
        <dbReference type="SAM" id="MobiDB-lite"/>
    </source>
</evidence>
<reference key="2">
    <citation type="submission" date="2011-08" db="EMBL/GenBank/DDBJ databases">
        <title>Genome sequence of Naumovozyma castellii.</title>
        <authorList>
            <person name="Gordon J.L."/>
            <person name="Armisen D."/>
            <person name="Proux-Wera E."/>
            <person name="OhEigeartaigh S.S."/>
            <person name="Byrne K.P."/>
            <person name="Wolfe K.H."/>
        </authorList>
    </citation>
    <scope>NUCLEOTIDE SEQUENCE</scope>
    <source>
        <strain>Type strain:CBS 4309</strain>
    </source>
</reference>
<name>G0VKD5_NAUCA</name>
<dbReference type="GO" id="GO:0000144">
    <property type="term" value="C:cellular bud neck septin ring"/>
    <property type="evidence" value="ECO:0007669"/>
    <property type="project" value="EnsemblFungi"/>
</dbReference>
<dbReference type="GO" id="GO:0006897">
    <property type="term" value="P:endocytosis"/>
    <property type="evidence" value="ECO:0007669"/>
    <property type="project" value="EnsemblFungi"/>
</dbReference>
<sequence length="850" mass="95671">MSHERTKYADSILISKQPYEATETIRIRLSQAKLINKNFYLFFKEVADLKKSYSQQLRKIIAENEDLNKLLNQQMLQNQVLTPEEMQNFKFNSLGEFQPLWNTVMEELKTDLNANVEFQHVLQQQVVSALKDSTENNSNWSESKRLHSKLSQIAASIEYYSKNQNDNNNNNKLEDANRQWGAEAPYLFELFETIDFNRLQILKDCLLRYQTGFSDYLLNTTGQCETVMAKLLEFDPELEIDRFAQQAAQYDFTTITDHNEFNKKITQQQQQQQSKARIASNGTNASSPHKEKRKSTFGNLGHRFTSSSTVLHHDLLNNEFSDSTNNPTLKNKKSSHKLRSRMGSIFGKNLLGGNKNRKSQYGENSKSKVAEKENQRPKSNSISTSNSNSNSRIPSSSNVNNNGNNSRRGTFTSTASSENFKKAQQQQQQQQQQQVSNNNRFSTQPPVDNRNDMIREEPRNVSSQPYQSQQPLPENSNGISMAQAPLQPQMKNKPLPNEPSSNPYGLPPVQEQGQAVNEDRPLHIHAPAPPPARKQTISRDSEIPATPAVPAQVAQVMPMQVTGELKELNPQATGSSSMLNGQSLFHHATLENSTFGLNASVAEVINATFKEGVLQDSQLVGEIAFTYIPNSVMNTPLPIGINLKIHNSDKFDKVILNQAFMERVDSEQYKINPEFIDSRSLGAIKYSIKSPLTPPIVVQPVWKFEPHQASVVLTVKMSPMVPAEIKQLVLNDFVVSVSIDGAETTSALSKPQGSFSKEKKRITWRFKEPFVINRDQESDRLIARFITQGVARESKNGVITKFVIRDHIKGVGSDLTLDAQELDVNDPFGGEWTPVNTSTTLTAGNYHGCS</sequence>
<dbReference type="GO" id="GO:0061645">
    <property type="term" value="C:endocytic patch"/>
    <property type="evidence" value="ECO:0007669"/>
    <property type="project" value="EnsemblFungi"/>
</dbReference>
<reference evidence="4 5" key="1">
    <citation type="journal article" date="2011" name="Proc. Natl. Acad. Sci. U.S.A.">
        <title>Evolutionary erosion of yeast sex chromosomes by mating-type switching accidents.</title>
        <authorList>
            <person name="Gordon J.L."/>
            <person name="Armisen D."/>
            <person name="Proux-Wera E."/>
            <person name="Oheigeartaigh S.S."/>
            <person name="Byrne K.P."/>
            <person name="Wolfe K.H."/>
        </authorList>
    </citation>
    <scope>NUCLEOTIDE SEQUENCE [LARGE SCALE GENOMIC DNA]</scope>
    <source>
        <strain evidence="5">ATCC 76901 / BCRC 22586 / CBS 4309 / NBRC 1992 / NRRL Y-12630</strain>
    </source>
</reference>
<dbReference type="GO" id="GO:0005934">
    <property type="term" value="C:cellular bud tip"/>
    <property type="evidence" value="ECO:0007669"/>
    <property type="project" value="EnsemblFungi"/>
</dbReference>
<dbReference type="InterPro" id="IPR049609">
    <property type="entry name" value="Syp1-like_MHD"/>
</dbReference>
<dbReference type="CDD" id="cd07650">
    <property type="entry name" value="F-BAR_Syp1p_like"/>
    <property type="match status" value="1"/>
</dbReference>
<feature type="compositionally biased region" description="Basic and acidic residues" evidence="2">
    <location>
        <begin position="365"/>
        <end position="376"/>
    </location>
</feature>
<evidence type="ECO:0000256" key="1">
    <source>
        <dbReference type="SAM" id="Coils"/>
    </source>
</evidence>
<feature type="region of interest" description="Disordered" evidence="2">
    <location>
        <begin position="264"/>
        <end position="301"/>
    </location>
</feature>
<feature type="compositionally biased region" description="Polar residues" evidence="2">
    <location>
        <begin position="407"/>
        <end position="418"/>
    </location>
</feature>
<feature type="region of interest" description="Disordered" evidence="2">
    <location>
        <begin position="318"/>
        <end position="511"/>
    </location>
</feature>
<protein>
    <recommendedName>
        <fullName evidence="3">MHD domain-containing protein</fullName>
    </recommendedName>
</protein>
<dbReference type="GO" id="GO:0000147">
    <property type="term" value="P:actin cortical patch assembly"/>
    <property type="evidence" value="ECO:0007669"/>
    <property type="project" value="EnsemblFungi"/>
</dbReference>
<feature type="compositionally biased region" description="Polar residues" evidence="2">
    <location>
        <begin position="318"/>
        <end position="329"/>
    </location>
</feature>
<feature type="compositionally biased region" description="Basic residues" evidence="2">
    <location>
        <begin position="330"/>
        <end position="340"/>
    </location>
</feature>
<dbReference type="OMA" id="FQTHEVD"/>
<dbReference type="GeneID" id="96905656"/>
<dbReference type="InterPro" id="IPR028565">
    <property type="entry name" value="MHD"/>
</dbReference>
<organism evidence="4 5">
    <name type="scientific">Naumovozyma castellii</name>
    <name type="common">Yeast</name>
    <name type="synonym">Saccharomyces castellii</name>
    <dbReference type="NCBI Taxonomy" id="27288"/>
    <lineage>
        <taxon>Eukaryota</taxon>
        <taxon>Fungi</taxon>
        <taxon>Dikarya</taxon>
        <taxon>Ascomycota</taxon>
        <taxon>Saccharomycotina</taxon>
        <taxon>Saccharomycetes</taxon>
        <taxon>Saccharomycetales</taxon>
        <taxon>Saccharomycetaceae</taxon>
        <taxon>Naumovozyma</taxon>
    </lineage>
</organism>
<dbReference type="EMBL" id="HE576760">
    <property type="protein sequence ID" value="CCC71969.1"/>
    <property type="molecule type" value="Genomic_DNA"/>
</dbReference>
<dbReference type="GO" id="GO:0045807">
    <property type="term" value="P:positive regulation of endocytosis"/>
    <property type="evidence" value="ECO:0007669"/>
    <property type="project" value="EnsemblFungi"/>
</dbReference>
<dbReference type="FunCoup" id="G0VKD5">
    <property type="interactions" value="198"/>
</dbReference>
<dbReference type="InterPro" id="IPR027267">
    <property type="entry name" value="AH/BAR_dom_sf"/>
</dbReference>
<gene>
    <name evidence="4" type="primary">NCAS0I03010</name>
    <name evidence="4" type="ordered locus">NCAS_0I03010</name>
</gene>
<dbReference type="InterPro" id="IPR018808">
    <property type="entry name" value="Muniscin_C"/>
</dbReference>
<dbReference type="GO" id="GO:0004857">
    <property type="term" value="F:enzyme inhibitor activity"/>
    <property type="evidence" value="ECO:0007669"/>
    <property type="project" value="EnsemblFungi"/>
</dbReference>
<dbReference type="KEGG" id="ncs:NCAS_0I03010"/>
<feature type="compositionally biased region" description="Low complexity" evidence="2">
    <location>
        <begin position="379"/>
        <end position="406"/>
    </location>
</feature>
<dbReference type="InParanoid" id="G0VKD5"/>
<dbReference type="GO" id="GO:0042802">
    <property type="term" value="F:identical protein binding"/>
    <property type="evidence" value="ECO:0007669"/>
    <property type="project" value="EnsemblFungi"/>
</dbReference>
<accession>G0VKD5</accession>
<feature type="compositionally biased region" description="Basic and acidic residues" evidence="2">
    <location>
        <begin position="449"/>
        <end position="459"/>
    </location>
</feature>
<dbReference type="GO" id="GO:1990252">
    <property type="term" value="C:Syp1 complex"/>
    <property type="evidence" value="ECO:0007669"/>
    <property type="project" value="EnsemblFungi"/>
</dbReference>
<dbReference type="CDD" id="cd09264">
    <property type="entry name" value="AP_Syp1_MHD"/>
    <property type="match status" value="1"/>
</dbReference>
<dbReference type="GO" id="GO:0007117">
    <property type="term" value="P:budding cell bud growth"/>
    <property type="evidence" value="ECO:0007669"/>
    <property type="project" value="EnsemblFungi"/>
</dbReference>
<dbReference type="Pfam" id="PF10291">
    <property type="entry name" value="muHD"/>
    <property type="match status" value="1"/>
</dbReference>
<dbReference type="eggNOG" id="ENOG502QQAW">
    <property type="taxonomic scope" value="Eukaryota"/>
</dbReference>
<feature type="compositionally biased region" description="Low complexity" evidence="2">
    <location>
        <begin position="424"/>
        <end position="434"/>
    </location>
</feature>
<feature type="coiled-coil region" evidence="1">
    <location>
        <begin position="50"/>
        <end position="77"/>
    </location>
</feature>
<dbReference type="PROSITE" id="PS51072">
    <property type="entry name" value="MHD"/>
    <property type="match status" value="1"/>
</dbReference>
<dbReference type="SUPFAM" id="SSF103657">
    <property type="entry name" value="BAR/IMD domain-like"/>
    <property type="match status" value="1"/>
</dbReference>
<dbReference type="GO" id="GO:0009826">
    <property type="term" value="P:unidimensional cell growth"/>
    <property type="evidence" value="ECO:0007669"/>
    <property type="project" value="EnsemblFungi"/>
</dbReference>
<feature type="domain" description="MHD" evidence="3">
    <location>
        <begin position="594"/>
        <end position="849"/>
    </location>
</feature>
<dbReference type="STRING" id="1064592.G0VKD5"/>
<dbReference type="GO" id="GO:0001400">
    <property type="term" value="C:mating projection base"/>
    <property type="evidence" value="ECO:0007669"/>
    <property type="project" value="EnsemblFungi"/>
</dbReference>
<dbReference type="Proteomes" id="UP000001640">
    <property type="component" value="Chromosome 9"/>
</dbReference>
<proteinExistence type="predicted"/>
<keyword evidence="1" id="KW-0175">Coiled coil</keyword>
<dbReference type="GO" id="GO:0032185">
    <property type="term" value="P:septin cytoskeleton organization"/>
    <property type="evidence" value="ECO:0007669"/>
    <property type="project" value="EnsemblFungi"/>
</dbReference>
<evidence type="ECO:0000259" key="3">
    <source>
        <dbReference type="PROSITE" id="PS51072"/>
    </source>
</evidence>
<feature type="compositionally biased region" description="Polar residues" evidence="2">
    <location>
        <begin position="435"/>
        <end position="446"/>
    </location>
</feature>
<dbReference type="HOGENOM" id="CLU_017975_0_0_1"/>
<keyword evidence="5" id="KW-1185">Reference proteome</keyword>
<feature type="compositionally biased region" description="Low complexity" evidence="2">
    <location>
        <begin position="462"/>
        <end position="473"/>
    </location>
</feature>
<dbReference type="AlphaFoldDB" id="G0VKD5"/>
<dbReference type="OrthoDB" id="331602at2759"/>